<dbReference type="InterPro" id="IPR009883">
    <property type="entry name" value="YgfX"/>
</dbReference>
<dbReference type="AlphaFoldDB" id="A0A506V6X7"/>
<keyword evidence="1" id="KW-0812">Transmembrane</keyword>
<protein>
    <recommendedName>
        <fullName evidence="4">Toxin CptA</fullName>
    </recommendedName>
</protein>
<reference evidence="2 3" key="1">
    <citation type="submission" date="2019-06" db="EMBL/GenBank/DDBJ databases">
        <authorList>
            <person name="Yang Y."/>
        </authorList>
    </citation>
    <scope>NUCLEOTIDE SEQUENCE [LARGE SCALE GENOMIC DNA]</scope>
    <source>
        <strain evidence="2 3">BIT-26</strain>
    </source>
</reference>
<keyword evidence="3" id="KW-1185">Reference proteome</keyword>
<evidence type="ECO:0000313" key="3">
    <source>
        <dbReference type="Proteomes" id="UP000319523"/>
    </source>
</evidence>
<evidence type="ECO:0008006" key="4">
    <source>
        <dbReference type="Google" id="ProtNLM"/>
    </source>
</evidence>
<dbReference type="Pfam" id="PF07254">
    <property type="entry name" value="Cpta_toxin"/>
    <property type="match status" value="1"/>
</dbReference>
<comment type="caution">
    <text evidence="2">The sequence shown here is derived from an EMBL/GenBank/DDBJ whole genome shotgun (WGS) entry which is preliminary data.</text>
</comment>
<dbReference type="EMBL" id="VHQI01000007">
    <property type="protein sequence ID" value="TPW41664.1"/>
    <property type="molecule type" value="Genomic_DNA"/>
</dbReference>
<gene>
    <name evidence="2" type="ORF">FKM52_13000</name>
</gene>
<dbReference type="Proteomes" id="UP000319523">
    <property type="component" value="Unassembled WGS sequence"/>
</dbReference>
<evidence type="ECO:0000313" key="2">
    <source>
        <dbReference type="EMBL" id="TPW41664.1"/>
    </source>
</evidence>
<sequence>MSSVARNVARWRSDLSPSGQARQITLLLYGSLFVGLLPFCFGEMKPFAALLLLLLAAELWRRLRRQRRFGGILTAEESRRWRWQGRDYWIARSPFILPFGVLLALRAEQGRGLSLWLMRDSMSEANWRALRRLLAGYQ</sequence>
<organism evidence="2 3">
    <name type="scientific">Mixta tenebrionis</name>
    <dbReference type="NCBI Taxonomy" id="2562439"/>
    <lineage>
        <taxon>Bacteria</taxon>
        <taxon>Pseudomonadati</taxon>
        <taxon>Pseudomonadota</taxon>
        <taxon>Gammaproteobacteria</taxon>
        <taxon>Enterobacterales</taxon>
        <taxon>Erwiniaceae</taxon>
        <taxon>Mixta</taxon>
    </lineage>
</organism>
<keyword evidence="1" id="KW-0472">Membrane</keyword>
<name>A0A506V6X7_9GAMM</name>
<proteinExistence type="predicted"/>
<dbReference type="OrthoDB" id="7060796at2"/>
<accession>A0A506V6X7</accession>
<feature type="transmembrane region" description="Helical" evidence="1">
    <location>
        <begin position="89"/>
        <end position="107"/>
    </location>
</feature>
<evidence type="ECO:0000256" key="1">
    <source>
        <dbReference type="SAM" id="Phobius"/>
    </source>
</evidence>
<keyword evidence="1" id="KW-1133">Transmembrane helix</keyword>